<dbReference type="Pfam" id="PF04055">
    <property type="entry name" value="Radical_SAM"/>
    <property type="match status" value="1"/>
</dbReference>
<dbReference type="Gene3D" id="3.80.30.20">
    <property type="entry name" value="tm_1862 like domain"/>
    <property type="match status" value="1"/>
</dbReference>
<dbReference type="InterPro" id="IPR023404">
    <property type="entry name" value="rSAM_horseshoe"/>
</dbReference>
<dbReference type="Gene3D" id="3.40.50.12160">
    <property type="entry name" value="Methylthiotransferase, N-terminal domain"/>
    <property type="match status" value="1"/>
</dbReference>
<dbReference type="Pfam" id="PF18693">
    <property type="entry name" value="TRAM_2"/>
    <property type="match status" value="1"/>
</dbReference>
<dbReference type="InterPro" id="IPR012340">
    <property type="entry name" value="NA-bd_OB-fold"/>
</dbReference>
<dbReference type="SFLD" id="SFLDS00029">
    <property type="entry name" value="Radical_SAM"/>
    <property type="match status" value="1"/>
</dbReference>
<dbReference type="EMBL" id="JACDQQ010000994">
    <property type="protein sequence ID" value="MBA0085377.1"/>
    <property type="molecule type" value="Genomic_DNA"/>
</dbReference>
<evidence type="ECO:0000256" key="8">
    <source>
        <dbReference type="ARBA" id="ARBA00023014"/>
    </source>
</evidence>
<keyword evidence="13" id="KW-1185">Reference proteome</keyword>
<keyword evidence="8" id="KW-0411">Iron-sulfur</keyword>
<dbReference type="SFLD" id="SFLDG01082">
    <property type="entry name" value="B12-binding_domain_containing"/>
    <property type="match status" value="1"/>
</dbReference>
<keyword evidence="2" id="KW-0004">4Fe-4S</keyword>
<dbReference type="InterPro" id="IPR002792">
    <property type="entry name" value="TRAM_dom"/>
</dbReference>
<dbReference type="InterPro" id="IPR013848">
    <property type="entry name" value="Methylthiotransferase_N"/>
</dbReference>
<dbReference type="SFLD" id="SFLDF00274">
    <property type="entry name" value="ribosomal_protein_S12_methylth"/>
    <property type="match status" value="1"/>
</dbReference>
<evidence type="ECO:0000313" key="12">
    <source>
        <dbReference type="EMBL" id="MBA0085377.1"/>
    </source>
</evidence>
<keyword evidence="3" id="KW-0963">Cytoplasm</keyword>
<dbReference type="FunFam" id="3.80.30.20:FF:000001">
    <property type="entry name" value="tRNA-2-methylthio-N(6)-dimethylallyladenosine synthase 2"/>
    <property type="match status" value="1"/>
</dbReference>
<dbReference type="HAMAP" id="MF_01865">
    <property type="entry name" value="MTTase_RimO"/>
    <property type="match status" value="1"/>
</dbReference>
<evidence type="ECO:0000256" key="4">
    <source>
        <dbReference type="ARBA" id="ARBA00022679"/>
    </source>
</evidence>
<dbReference type="Gene3D" id="2.40.50.140">
    <property type="entry name" value="Nucleic acid-binding proteins"/>
    <property type="match status" value="1"/>
</dbReference>
<dbReference type="CDD" id="cd01335">
    <property type="entry name" value="Radical_SAM"/>
    <property type="match status" value="1"/>
</dbReference>
<evidence type="ECO:0000256" key="1">
    <source>
        <dbReference type="ARBA" id="ARBA00001966"/>
    </source>
</evidence>
<dbReference type="PROSITE" id="PS51449">
    <property type="entry name" value="MTTASE_N"/>
    <property type="match status" value="1"/>
</dbReference>
<dbReference type="PROSITE" id="PS01278">
    <property type="entry name" value="MTTASE_RADICAL"/>
    <property type="match status" value="1"/>
</dbReference>
<dbReference type="PANTHER" id="PTHR43837">
    <property type="entry name" value="RIBOSOMAL PROTEIN S12 METHYLTHIOTRANSFERASE RIMO"/>
    <property type="match status" value="1"/>
</dbReference>
<keyword evidence="7" id="KW-0408">Iron</keyword>
<dbReference type="GO" id="GO:0103039">
    <property type="term" value="F:protein methylthiotransferase activity"/>
    <property type="evidence" value="ECO:0007669"/>
    <property type="project" value="UniProtKB-EC"/>
</dbReference>
<dbReference type="SUPFAM" id="SSF102114">
    <property type="entry name" value="Radical SAM enzymes"/>
    <property type="match status" value="1"/>
</dbReference>
<comment type="cofactor">
    <cofactor evidence="1">
        <name>[4Fe-4S] cluster</name>
        <dbReference type="ChEBI" id="CHEBI:49883"/>
    </cofactor>
</comment>
<dbReference type="InterPro" id="IPR006638">
    <property type="entry name" value="Elp3/MiaA/NifB-like_rSAM"/>
</dbReference>
<dbReference type="NCBIfam" id="TIGR00089">
    <property type="entry name" value="MiaB/RimO family radical SAM methylthiotransferase"/>
    <property type="match status" value="1"/>
</dbReference>
<evidence type="ECO:0000256" key="7">
    <source>
        <dbReference type="ARBA" id="ARBA00023004"/>
    </source>
</evidence>
<keyword evidence="5" id="KW-0949">S-adenosyl-L-methionine</keyword>
<dbReference type="Pfam" id="PF00919">
    <property type="entry name" value="UPF0004"/>
    <property type="match status" value="1"/>
</dbReference>
<evidence type="ECO:0000256" key="3">
    <source>
        <dbReference type="ARBA" id="ARBA00022490"/>
    </source>
</evidence>
<evidence type="ECO:0000313" key="13">
    <source>
        <dbReference type="Proteomes" id="UP000567293"/>
    </source>
</evidence>
<evidence type="ECO:0000259" key="9">
    <source>
        <dbReference type="PROSITE" id="PS50926"/>
    </source>
</evidence>
<evidence type="ECO:0000256" key="5">
    <source>
        <dbReference type="ARBA" id="ARBA00022691"/>
    </source>
</evidence>
<keyword evidence="4 12" id="KW-0808">Transferase</keyword>
<dbReference type="InterPro" id="IPR007197">
    <property type="entry name" value="rSAM"/>
</dbReference>
<evidence type="ECO:0000256" key="6">
    <source>
        <dbReference type="ARBA" id="ARBA00022723"/>
    </source>
</evidence>
<dbReference type="GO" id="GO:0046872">
    <property type="term" value="F:metal ion binding"/>
    <property type="evidence" value="ECO:0007669"/>
    <property type="project" value="UniProtKB-KW"/>
</dbReference>
<feature type="domain" description="MTTase N-terminal" evidence="10">
    <location>
        <begin position="1"/>
        <end position="117"/>
    </location>
</feature>
<dbReference type="EC" id="2.8.4.4" evidence="12"/>
<dbReference type="InterPro" id="IPR038135">
    <property type="entry name" value="Methylthiotransferase_N_sf"/>
</dbReference>
<comment type="caution">
    <text evidence="12">The sequence shown here is derived from an EMBL/GenBank/DDBJ whole genome shotgun (WGS) entry which is preliminary data.</text>
</comment>
<dbReference type="PROSITE" id="PS50926">
    <property type="entry name" value="TRAM"/>
    <property type="match status" value="1"/>
</dbReference>
<name>A0A7V8NQC3_9BACT</name>
<dbReference type="InterPro" id="IPR058240">
    <property type="entry name" value="rSAM_sf"/>
</dbReference>
<dbReference type="PANTHER" id="PTHR43837:SF1">
    <property type="entry name" value="RIBOSOMAL PROTEIN US12 METHYLTHIOTRANSFERASE RIMO"/>
    <property type="match status" value="1"/>
</dbReference>
<evidence type="ECO:0000259" key="10">
    <source>
        <dbReference type="PROSITE" id="PS51449"/>
    </source>
</evidence>
<organism evidence="12 13">
    <name type="scientific">Candidatus Acidiferrum panamense</name>
    <dbReference type="NCBI Taxonomy" id="2741543"/>
    <lineage>
        <taxon>Bacteria</taxon>
        <taxon>Pseudomonadati</taxon>
        <taxon>Acidobacteriota</taxon>
        <taxon>Terriglobia</taxon>
        <taxon>Candidatus Acidiferrales</taxon>
        <taxon>Candidatus Acidiferrum</taxon>
    </lineage>
</organism>
<keyword evidence="6" id="KW-0479">Metal-binding</keyword>
<dbReference type="GO" id="GO:0035599">
    <property type="term" value="F:aspartic acid methylthiotransferase activity"/>
    <property type="evidence" value="ECO:0007669"/>
    <property type="project" value="TreeGrafter"/>
</dbReference>
<keyword evidence="12" id="KW-0687">Ribonucleoprotein</keyword>
<evidence type="ECO:0000259" key="11">
    <source>
        <dbReference type="PROSITE" id="PS51918"/>
    </source>
</evidence>
<feature type="non-terminal residue" evidence="12">
    <location>
        <position position="457"/>
    </location>
</feature>
<dbReference type="InterPro" id="IPR005840">
    <property type="entry name" value="Ribosomal_uS12_MeSTrfase_RimO"/>
</dbReference>
<dbReference type="PROSITE" id="PS51918">
    <property type="entry name" value="RADICAL_SAM"/>
    <property type="match status" value="1"/>
</dbReference>
<dbReference type="SMART" id="SM00729">
    <property type="entry name" value="Elp3"/>
    <property type="match status" value="1"/>
</dbReference>
<evidence type="ECO:0000256" key="2">
    <source>
        <dbReference type="ARBA" id="ARBA00022485"/>
    </source>
</evidence>
<dbReference type="Proteomes" id="UP000567293">
    <property type="component" value="Unassembled WGS sequence"/>
</dbReference>
<dbReference type="InterPro" id="IPR005839">
    <property type="entry name" value="Methylthiotransferase"/>
</dbReference>
<accession>A0A7V8NQC3</accession>
<dbReference type="GO" id="GO:0005829">
    <property type="term" value="C:cytosol"/>
    <property type="evidence" value="ECO:0007669"/>
    <property type="project" value="TreeGrafter"/>
</dbReference>
<protein>
    <submittedName>
        <fullName evidence="12">30S ribosomal protein S12 methylthiotransferase RimO</fullName>
        <ecNumber evidence="12">2.8.4.4</ecNumber>
    </submittedName>
</protein>
<gene>
    <name evidence="12" type="primary">rimO</name>
    <name evidence="12" type="ORF">HRJ53_10295</name>
</gene>
<keyword evidence="12" id="KW-0689">Ribosomal protein</keyword>
<dbReference type="AlphaFoldDB" id="A0A7V8NQC3"/>
<feature type="domain" description="TRAM" evidence="9">
    <location>
        <begin position="371"/>
        <end position="442"/>
    </location>
</feature>
<feature type="domain" description="Radical SAM core" evidence="11">
    <location>
        <begin position="136"/>
        <end position="368"/>
    </location>
</feature>
<dbReference type="GO" id="GO:0006400">
    <property type="term" value="P:tRNA modification"/>
    <property type="evidence" value="ECO:0007669"/>
    <property type="project" value="InterPro"/>
</dbReference>
<dbReference type="GO" id="GO:0051539">
    <property type="term" value="F:4 iron, 4 sulfur cluster binding"/>
    <property type="evidence" value="ECO:0007669"/>
    <property type="project" value="UniProtKB-KW"/>
</dbReference>
<proteinExistence type="inferred from homology"/>
<dbReference type="InterPro" id="IPR020612">
    <property type="entry name" value="Methylthiotransferase_CS"/>
</dbReference>
<dbReference type="NCBIfam" id="TIGR01125">
    <property type="entry name" value="30S ribosomal protein S12 methylthiotransferase RimO"/>
    <property type="match status" value="1"/>
</dbReference>
<reference evidence="12" key="1">
    <citation type="submission" date="2020-06" db="EMBL/GenBank/DDBJ databases">
        <title>Legume-microbial interactions unlock mineral nutrients during tropical forest succession.</title>
        <authorList>
            <person name="Epihov D.Z."/>
        </authorList>
    </citation>
    <scope>NUCLEOTIDE SEQUENCE [LARGE SCALE GENOMIC DNA]</scope>
    <source>
        <strain evidence="12">Pan2503</strain>
    </source>
</reference>
<dbReference type="GO" id="GO:0005840">
    <property type="term" value="C:ribosome"/>
    <property type="evidence" value="ECO:0007669"/>
    <property type="project" value="UniProtKB-KW"/>
</dbReference>
<dbReference type="SFLD" id="SFLDG01061">
    <property type="entry name" value="methylthiotransferase"/>
    <property type="match status" value="1"/>
</dbReference>
<sequence>MKVGFVSLGCPKNLVDSEVMMGELVARGHELTPYPEQAEVLVVNTCSFIDPAKQESIDTILEMAEYKKTGNAKKLIVAGCLVERYGGDIRKEMPEVDAIVGTNELARIVALCEGGATPPTAAEPYLYHDLTPRVLSTPRHFAYVKIAEGCDHPCTFCVIPQYRGAFRSRRFESVIAEATRLFEHGVREINLVGQDTTCYGEDLGMKDGLAHLVERLARIETAREKWIRFLYAYPNKITQRLLDTLAAHPSLVKYLDMPLQHSSARVLKRMKRGASGDIFLKLLERIRRTVPGVAIRTSFITGFPGETPEDFEELCQFVEAARFDHVGVFAYSDEDTSASCLLGGKVDGRTIQNRRRHLMAIQRKIARATHQKLVGTEVSVLVEGRSPETDLIWEARRPTQAPEIDGATLINDFEGVEPRAGEIRRLRITEAHDYDVVGTLLAATEPAPRFAPSPLIN</sequence>